<comment type="similarity">
    <text evidence="4">Belongs to the PhyH family.</text>
</comment>
<dbReference type="Proteomes" id="UP000285301">
    <property type="component" value="Unassembled WGS sequence"/>
</dbReference>
<evidence type="ECO:0000256" key="8">
    <source>
        <dbReference type="ARBA" id="ARBA00023002"/>
    </source>
</evidence>
<dbReference type="PANTHER" id="PTHR21308:SF1">
    <property type="entry name" value="PHYTANOYL-COA DIOXYGENASE, PEROXISOMAL"/>
    <property type="match status" value="1"/>
</dbReference>
<evidence type="ECO:0000313" key="16">
    <source>
        <dbReference type="Proteomes" id="UP000285301"/>
    </source>
</evidence>
<evidence type="ECO:0000256" key="1">
    <source>
        <dbReference type="ARBA" id="ARBA00001961"/>
    </source>
</evidence>
<feature type="non-terminal residue" evidence="15">
    <location>
        <position position="1"/>
    </location>
</feature>
<dbReference type="Pfam" id="PF05721">
    <property type="entry name" value="PhyH"/>
    <property type="match status" value="1"/>
</dbReference>
<dbReference type="InterPro" id="IPR047128">
    <property type="entry name" value="PhyH"/>
</dbReference>
<evidence type="ECO:0000256" key="4">
    <source>
        <dbReference type="ARBA" id="ARBA00005830"/>
    </source>
</evidence>
<dbReference type="OrthoDB" id="2328924at2759"/>
<accession>A0A3S3PQX4</accession>
<comment type="pathway">
    <text evidence="3">Lipid metabolism; fatty acid metabolism.</text>
</comment>
<evidence type="ECO:0000256" key="2">
    <source>
        <dbReference type="ARBA" id="ARBA00001962"/>
    </source>
</evidence>
<dbReference type="FunFam" id="2.60.120.620:FF:000012">
    <property type="entry name" value="Phytanoyl-CoA dioxygenase, peroxisomal"/>
    <property type="match status" value="1"/>
</dbReference>
<dbReference type="GO" id="GO:0046872">
    <property type="term" value="F:metal ion binding"/>
    <property type="evidence" value="ECO:0007669"/>
    <property type="project" value="UniProtKB-KW"/>
</dbReference>
<dbReference type="PANTHER" id="PTHR21308">
    <property type="entry name" value="PHYTANOYL-COA ALPHA-HYDROXYLASE"/>
    <property type="match status" value="1"/>
</dbReference>
<comment type="cofactor">
    <cofactor evidence="1">
        <name>L-ascorbate</name>
        <dbReference type="ChEBI" id="CHEBI:38290"/>
    </cofactor>
</comment>
<dbReference type="EC" id="1.14.11.18" evidence="10"/>
<keyword evidence="8" id="KW-0560">Oxidoreductase</keyword>
<name>A0A3S3PQX4_9ACAR</name>
<dbReference type="InterPro" id="IPR008775">
    <property type="entry name" value="Phytyl_CoA_dOase-like"/>
</dbReference>
<sequence>PKFEYTLDNSKLTIEQRTEYENNGFLVIRNMLSKEECEKYSQRFRDIANGKVKAPGMIIQKDISFVKEQRNENTVYKLQELFCDEVLFEYCKHNAILEYAECFAGPNLMAIHTMLINKPPDLGTKSSRHPLHQDLHYFPLRPANRIVCAWTALERVTRENGCLVAIPGTHKGELLEHDYPDWEGGVNKMYHGVKQMSKEVERVYLEMEGGDTVLFHPLLIHGSGANRTKGYRKAISCHYAASECHYIDIKGTSQEKIAEEVLEILKEKYGTDFEVDYATVWKYRAQLVKGERINV</sequence>
<evidence type="ECO:0000313" key="13">
    <source>
        <dbReference type="EMBL" id="RWS14159.1"/>
    </source>
</evidence>
<protein>
    <recommendedName>
        <fullName evidence="10">phytanoyl-CoA dioxygenase</fullName>
        <ecNumber evidence="10">1.14.11.18</ecNumber>
    </recommendedName>
    <alternativeName>
        <fullName evidence="11">Phytanic acid oxidase</fullName>
    </alternativeName>
    <alternativeName>
        <fullName evidence="12">Phytanoyl-CoA alpha-hydroxylase</fullName>
    </alternativeName>
</protein>
<evidence type="ECO:0000256" key="5">
    <source>
        <dbReference type="ARBA" id="ARBA00022723"/>
    </source>
</evidence>
<evidence type="ECO:0000313" key="14">
    <source>
        <dbReference type="EMBL" id="RWS14188.1"/>
    </source>
</evidence>
<evidence type="ECO:0000256" key="7">
    <source>
        <dbReference type="ARBA" id="ARBA00022964"/>
    </source>
</evidence>
<proteinExistence type="inferred from homology"/>
<evidence type="ECO:0000256" key="12">
    <source>
        <dbReference type="ARBA" id="ARBA00034924"/>
    </source>
</evidence>
<keyword evidence="9" id="KW-0408">Iron</keyword>
<reference evidence="15 16" key="1">
    <citation type="journal article" date="2018" name="Gigascience">
        <title>Genomes of trombidid mites reveal novel predicted allergens and laterally-transferred genes associated with secondary metabolism.</title>
        <authorList>
            <person name="Dong X."/>
            <person name="Chaisiri K."/>
            <person name="Xia D."/>
            <person name="Armstrong S.D."/>
            <person name="Fang Y."/>
            <person name="Donnelly M.J."/>
            <person name="Kadowaki T."/>
            <person name="McGarry J.W."/>
            <person name="Darby A.C."/>
            <person name="Makepeace B.L."/>
        </authorList>
    </citation>
    <scope>NUCLEOTIDE SEQUENCE [LARGE SCALE GENOMIC DNA]</scope>
    <source>
        <strain evidence="15">UoL-WK</strain>
    </source>
</reference>
<gene>
    <name evidence="14" type="ORF">B4U79_00801</name>
    <name evidence="15" type="ORF">B4U79_07771</name>
    <name evidence="13" type="ORF">B4U79_12809</name>
</gene>
<comment type="cofactor">
    <cofactor evidence="2">
        <name>Fe cation</name>
        <dbReference type="ChEBI" id="CHEBI:24875"/>
    </cofactor>
</comment>
<evidence type="ECO:0000256" key="11">
    <source>
        <dbReference type="ARBA" id="ARBA00034921"/>
    </source>
</evidence>
<evidence type="ECO:0000313" key="15">
    <source>
        <dbReference type="EMBL" id="RWS14709.1"/>
    </source>
</evidence>
<organism evidence="15 16">
    <name type="scientific">Dinothrombium tinctorium</name>
    <dbReference type="NCBI Taxonomy" id="1965070"/>
    <lineage>
        <taxon>Eukaryota</taxon>
        <taxon>Metazoa</taxon>
        <taxon>Ecdysozoa</taxon>
        <taxon>Arthropoda</taxon>
        <taxon>Chelicerata</taxon>
        <taxon>Arachnida</taxon>
        <taxon>Acari</taxon>
        <taxon>Acariformes</taxon>
        <taxon>Trombidiformes</taxon>
        <taxon>Prostigmata</taxon>
        <taxon>Anystina</taxon>
        <taxon>Parasitengona</taxon>
        <taxon>Trombidioidea</taxon>
        <taxon>Trombidiidae</taxon>
        <taxon>Dinothrombium</taxon>
    </lineage>
</organism>
<dbReference type="SUPFAM" id="SSF51197">
    <property type="entry name" value="Clavaminate synthase-like"/>
    <property type="match status" value="1"/>
</dbReference>
<comment type="caution">
    <text evidence="15">The sequence shown here is derived from an EMBL/GenBank/DDBJ whole genome shotgun (WGS) entry which is preliminary data.</text>
</comment>
<dbReference type="EMBL" id="NCKU01000780">
    <property type="protein sequence ID" value="RWS14188.1"/>
    <property type="molecule type" value="Genomic_DNA"/>
</dbReference>
<keyword evidence="6" id="KW-0847">Vitamin C</keyword>
<evidence type="ECO:0000256" key="9">
    <source>
        <dbReference type="ARBA" id="ARBA00023004"/>
    </source>
</evidence>
<dbReference type="GO" id="GO:0031418">
    <property type="term" value="F:L-ascorbic acid binding"/>
    <property type="evidence" value="ECO:0007669"/>
    <property type="project" value="UniProtKB-KW"/>
</dbReference>
<evidence type="ECO:0000256" key="6">
    <source>
        <dbReference type="ARBA" id="ARBA00022896"/>
    </source>
</evidence>
<dbReference type="EMBL" id="NCKU01000788">
    <property type="protein sequence ID" value="RWS14159.1"/>
    <property type="molecule type" value="Genomic_DNA"/>
</dbReference>
<dbReference type="STRING" id="1965070.A0A3S3PQX4"/>
<keyword evidence="5" id="KW-0479">Metal-binding</keyword>
<dbReference type="GO" id="GO:0005777">
    <property type="term" value="C:peroxisome"/>
    <property type="evidence" value="ECO:0007669"/>
    <property type="project" value="UniProtKB-ARBA"/>
</dbReference>
<dbReference type="EMBL" id="NCKU01000641">
    <property type="protein sequence ID" value="RWS14709.1"/>
    <property type="molecule type" value="Genomic_DNA"/>
</dbReference>
<dbReference type="GO" id="GO:0048244">
    <property type="term" value="F:phytanoyl-CoA dioxygenase activity"/>
    <property type="evidence" value="ECO:0007669"/>
    <property type="project" value="UniProtKB-EC"/>
</dbReference>
<reference evidence="15" key="2">
    <citation type="submission" date="2018-11" db="EMBL/GenBank/DDBJ databases">
        <title>Trombidioid mite genomics.</title>
        <authorList>
            <person name="Dong X."/>
        </authorList>
    </citation>
    <scope>NUCLEOTIDE SEQUENCE</scope>
    <source>
        <strain evidence="15">UoL-WK</strain>
    </source>
</reference>
<dbReference type="Gene3D" id="2.60.120.620">
    <property type="entry name" value="q2cbj1_9rhob like domain"/>
    <property type="match status" value="1"/>
</dbReference>
<keyword evidence="7 15" id="KW-0223">Dioxygenase</keyword>
<dbReference type="AlphaFoldDB" id="A0A3S3PQX4"/>
<dbReference type="GO" id="GO:0001561">
    <property type="term" value="P:fatty acid alpha-oxidation"/>
    <property type="evidence" value="ECO:0007669"/>
    <property type="project" value="InterPro"/>
</dbReference>
<keyword evidence="16" id="KW-1185">Reference proteome</keyword>
<evidence type="ECO:0000256" key="10">
    <source>
        <dbReference type="ARBA" id="ARBA00034809"/>
    </source>
</evidence>
<evidence type="ECO:0000256" key="3">
    <source>
        <dbReference type="ARBA" id="ARBA00004872"/>
    </source>
</evidence>